<reference evidence="3 4" key="1">
    <citation type="journal article" date="2020" name="bioRxiv">
        <title>Metabolic contributions of an alphaproteobacterial endosymbiont in the apicomplexan Cardiosporidium cionae.</title>
        <authorList>
            <person name="Hunter E.S."/>
            <person name="Paight C.J."/>
            <person name="Lane C.E."/>
        </authorList>
    </citation>
    <scope>NUCLEOTIDE SEQUENCE [LARGE SCALE GENOMIC DNA]</scope>
    <source>
        <strain evidence="3">ESH_2018</strain>
    </source>
</reference>
<dbReference type="PANTHER" id="PTHR13245">
    <property type="entry name" value="RRP15-LIKE PROTEIN"/>
    <property type="match status" value="1"/>
</dbReference>
<accession>A0ABQ7J685</accession>
<dbReference type="EMBL" id="JADAQX010000719">
    <property type="protein sequence ID" value="KAF8819507.1"/>
    <property type="molecule type" value="Genomic_DNA"/>
</dbReference>
<evidence type="ECO:0000256" key="2">
    <source>
        <dbReference type="SAM" id="MobiDB-lite"/>
    </source>
</evidence>
<protein>
    <recommendedName>
        <fullName evidence="5">RRP15-like protein</fullName>
    </recommendedName>
</protein>
<comment type="caution">
    <text evidence="3">The sequence shown here is derived from an EMBL/GenBank/DDBJ whole genome shotgun (WGS) entry which is preliminary data.</text>
</comment>
<dbReference type="Proteomes" id="UP000823046">
    <property type="component" value="Unassembled WGS sequence"/>
</dbReference>
<name>A0ABQ7J685_9APIC</name>
<evidence type="ECO:0000313" key="3">
    <source>
        <dbReference type="EMBL" id="KAF8819507.1"/>
    </source>
</evidence>
<evidence type="ECO:0000256" key="1">
    <source>
        <dbReference type="ARBA" id="ARBA00007462"/>
    </source>
</evidence>
<organism evidence="3 4">
    <name type="scientific">Cardiosporidium cionae</name>
    <dbReference type="NCBI Taxonomy" id="476202"/>
    <lineage>
        <taxon>Eukaryota</taxon>
        <taxon>Sar</taxon>
        <taxon>Alveolata</taxon>
        <taxon>Apicomplexa</taxon>
        <taxon>Aconoidasida</taxon>
        <taxon>Nephromycida</taxon>
        <taxon>Cardiosporidium</taxon>
    </lineage>
</organism>
<comment type="similarity">
    <text evidence="1">Belongs to the RRP15 family.</text>
</comment>
<dbReference type="InterPro" id="IPR012459">
    <property type="entry name" value="Rrp15"/>
</dbReference>
<dbReference type="Pfam" id="PF07890">
    <property type="entry name" value="Rrp15p"/>
    <property type="match status" value="1"/>
</dbReference>
<dbReference type="PANTHER" id="PTHR13245:SF14">
    <property type="entry name" value="RRP15-LIKE PROTEIN"/>
    <property type="match status" value="1"/>
</dbReference>
<proteinExistence type="inferred from homology"/>
<feature type="compositionally biased region" description="Polar residues" evidence="2">
    <location>
        <begin position="32"/>
        <end position="57"/>
    </location>
</feature>
<keyword evidence="4" id="KW-1185">Reference proteome</keyword>
<feature type="region of interest" description="Disordered" evidence="2">
    <location>
        <begin position="1"/>
        <end position="86"/>
    </location>
</feature>
<evidence type="ECO:0000313" key="4">
    <source>
        <dbReference type="Proteomes" id="UP000823046"/>
    </source>
</evidence>
<evidence type="ECO:0008006" key="5">
    <source>
        <dbReference type="Google" id="ProtNLM"/>
    </source>
</evidence>
<sequence>MAAFEQYEGNAAISASDRTFRKTKKPKPVVEKSNTIDWQSDNPSFSVPPTTDATTLTESDADISGSSSEEEEISGPSVTEGYNGSIGNTSKGFASAFRSIMERPISNVTDHPILVEQPEVARSIDEKRSEEQLKKTMILKRRETRDLPHFLPDVLKKDHERHLKRIANRGVLKLFNTLIEFRRNNPKSSEIKSTKLRRDKRVKKAIVAQDDATKQQFMKLLKKN</sequence>
<gene>
    <name evidence="3" type="ORF">IE077_000918</name>
</gene>